<dbReference type="AlphaFoldDB" id="A0A914XT62"/>
<keyword evidence="9" id="KW-0009">Actin-binding</keyword>
<feature type="domain" description="SAM" evidence="18">
    <location>
        <begin position="736"/>
        <end position="799"/>
    </location>
</feature>
<evidence type="ECO:0000259" key="19">
    <source>
        <dbReference type="PROSITE" id="PS50106"/>
    </source>
</evidence>
<protein>
    <recommendedName>
        <fullName evidence="12">Neurabin-1</fullName>
    </recommendedName>
    <alternativeName>
        <fullName evidence="14">Neurabin-I</fullName>
    </alternativeName>
    <alternativeName>
        <fullName evidence="13">Neural tissue-specific F-actin-binding protein I</fullName>
    </alternativeName>
    <alternativeName>
        <fullName evidence="15">Protein phosphatase 1 regulatory subunit 9A</fullName>
    </alternativeName>
</protein>
<evidence type="ECO:0000256" key="4">
    <source>
        <dbReference type="ARBA" id="ARBA00022553"/>
    </source>
</evidence>
<dbReference type="GO" id="GO:0031175">
    <property type="term" value="P:neuron projection development"/>
    <property type="evidence" value="ECO:0007669"/>
    <property type="project" value="TreeGrafter"/>
</dbReference>
<keyword evidence="4" id="KW-0597">Phosphoprotein</keyword>
<dbReference type="Pfam" id="PF07647">
    <property type="entry name" value="SAM_2"/>
    <property type="match status" value="1"/>
</dbReference>
<dbReference type="InterPro" id="IPR040645">
    <property type="entry name" value="Neurabin-1/2_PDZ"/>
</dbReference>
<dbReference type="Gene3D" id="1.10.150.50">
    <property type="entry name" value="Transcription Factor, Ets-1"/>
    <property type="match status" value="1"/>
</dbReference>
<feature type="coiled-coil region" evidence="16">
    <location>
        <begin position="444"/>
        <end position="560"/>
    </location>
</feature>
<dbReference type="PANTHER" id="PTHR16154:SF6">
    <property type="entry name" value="SPINOPHILIN, ISOFORM J"/>
    <property type="match status" value="1"/>
</dbReference>
<dbReference type="SUPFAM" id="SSF50156">
    <property type="entry name" value="PDZ domain-like"/>
    <property type="match status" value="1"/>
</dbReference>
<dbReference type="InterPro" id="IPR043446">
    <property type="entry name" value="Neurabin-like"/>
</dbReference>
<dbReference type="Pfam" id="PF00595">
    <property type="entry name" value="PDZ"/>
    <property type="match status" value="1"/>
</dbReference>
<feature type="region of interest" description="Disordered" evidence="17">
    <location>
        <begin position="127"/>
        <end position="241"/>
    </location>
</feature>
<keyword evidence="3" id="KW-0963">Cytoplasm</keyword>
<feature type="compositionally biased region" description="Low complexity" evidence="17">
    <location>
        <begin position="205"/>
        <end position="216"/>
    </location>
</feature>
<keyword evidence="20" id="KW-1185">Reference proteome</keyword>
<dbReference type="InterPro" id="IPR013761">
    <property type="entry name" value="SAM/pointed_sf"/>
</dbReference>
<organism evidence="20 21">
    <name type="scientific">Panagrolaimus superbus</name>
    <dbReference type="NCBI Taxonomy" id="310955"/>
    <lineage>
        <taxon>Eukaryota</taxon>
        <taxon>Metazoa</taxon>
        <taxon>Ecdysozoa</taxon>
        <taxon>Nematoda</taxon>
        <taxon>Chromadorea</taxon>
        <taxon>Rhabditida</taxon>
        <taxon>Tylenchina</taxon>
        <taxon>Panagrolaimomorpha</taxon>
        <taxon>Panagrolaimoidea</taxon>
        <taxon>Panagrolaimidae</taxon>
        <taxon>Panagrolaimus</taxon>
    </lineage>
</organism>
<dbReference type="GO" id="GO:0014069">
    <property type="term" value="C:postsynaptic density"/>
    <property type="evidence" value="ECO:0007669"/>
    <property type="project" value="TreeGrafter"/>
</dbReference>
<evidence type="ECO:0000259" key="18">
    <source>
        <dbReference type="PROSITE" id="PS50105"/>
    </source>
</evidence>
<evidence type="ECO:0000256" key="2">
    <source>
        <dbReference type="ARBA" id="ARBA00022473"/>
    </source>
</evidence>
<feature type="compositionally biased region" description="Basic and acidic residues" evidence="17">
    <location>
        <begin position="75"/>
        <end position="87"/>
    </location>
</feature>
<feature type="domain" description="PDZ" evidence="19">
    <location>
        <begin position="291"/>
        <end position="379"/>
    </location>
</feature>
<feature type="compositionally biased region" description="Pro residues" evidence="17">
    <location>
        <begin position="48"/>
        <end position="59"/>
    </location>
</feature>
<dbReference type="SMART" id="SM00454">
    <property type="entry name" value="SAM"/>
    <property type="match status" value="1"/>
</dbReference>
<evidence type="ECO:0000256" key="1">
    <source>
        <dbReference type="ARBA" id="ARBA00004245"/>
    </source>
</evidence>
<evidence type="ECO:0000256" key="16">
    <source>
        <dbReference type="SAM" id="Coils"/>
    </source>
</evidence>
<dbReference type="WBParaSite" id="PSU_v2.g10458.t1">
    <property type="protein sequence ID" value="PSU_v2.g10458.t1"/>
    <property type="gene ID" value="PSU_v2.g10458"/>
</dbReference>
<evidence type="ECO:0000256" key="10">
    <source>
        <dbReference type="ARBA" id="ARBA00023212"/>
    </source>
</evidence>
<comment type="subcellular location">
    <subcellularLocation>
        <location evidence="1">Cytoplasm</location>
        <location evidence="1">Cytoskeleton</location>
    </subcellularLocation>
    <subcellularLocation>
        <location evidence="11">Synapse</location>
    </subcellularLocation>
</comment>
<dbReference type="SUPFAM" id="SSF47769">
    <property type="entry name" value="SAM/Pointed domain"/>
    <property type="match status" value="1"/>
</dbReference>
<keyword evidence="10" id="KW-0206">Cytoskeleton</keyword>
<evidence type="ECO:0000313" key="20">
    <source>
        <dbReference type="Proteomes" id="UP000887577"/>
    </source>
</evidence>
<evidence type="ECO:0000256" key="6">
    <source>
        <dbReference type="ARBA" id="ARBA00022902"/>
    </source>
</evidence>
<dbReference type="SMART" id="SM00228">
    <property type="entry name" value="PDZ"/>
    <property type="match status" value="1"/>
</dbReference>
<keyword evidence="2" id="KW-0217">Developmental protein</keyword>
<dbReference type="Pfam" id="PF17817">
    <property type="entry name" value="PDZ_5"/>
    <property type="match status" value="1"/>
</dbReference>
<evidence type="ECO:0000256" key="7">
    <source>
        <dbReference type="ARBA" id="ARBA00023018"/>
    </source>
</evidence>
<evidence type="ECO:0000256" key="12">
    <source>
        <dbReference type="ARBA" id="ARBA00067399"/>
    </source>
</evidence>
<evidence type="ECO:0000256" key="9">
    <source>
        <dbReference type="ARBA" id="ARBA00023203"/>
    </source>
</evidence>
<feature type="compositionally biased region" description="Low complexity" evidence="17">
    <location>
        <begin position="608"/>
        <end position="623"/>
    </location>
</feature>
<evidence type="ECO:0000256" key="8">
    <source>
        <dbReference type="ARBA" id="ARBA00023054"/>
    </source>
</evidence>
<proteinExistence type="predicted"/>
<dbReference type="InterPro" id="IPR001478">
    <property type="entry name" value="PDZ"/>
</dbReference>
<dbReference type="Proteomes" id="UP000887577">
    <property type="component" value="Unplaced"/>
</dbReference>
<dbReference type="PROSITE" id="PS50105">
    <property type="entry name" value="SAM_DOMAIN"/>
    <property type="match status" value="1"/>
</dbReference>
<feature type="compositionally biased region" description="Basic and acidic residues" evidence="17">
    <location>
        <begin position="227"/>
        <end position="241"/>
    </location>
</feature>
<feature type="compositionally biased region" description="Polar residues" evidence="17">
    <location>
        <begin position="639"/>
        <end position="656"/>
    </location>
</feature>
<evidence type="ECO:0000313" key="21">
    <source>
        <dbReference type="WBParaSite" id="PSU_v2.g10458.t1"/>
    </source>
</evidence>
<dbReference type="PROSITE" id="PS50106">
    <property type="entry name" value="PDZ"/>
    <property type="match status" value="1"/>
</dbReference>
<evidence type="ECO:0000256" key="15">
    <source>
        <dbReference type="ARBA" id="ARBA00082439"/>
    </source>
</evidence>
<dbReference type="PANTHER" id="PTHR16154">
    <property type="entry name" value="NEURABIN"/>
    <property type="match status" value="1"/>
</dbReference>
<reference evidence="21" key="1">
    <citation type="submission" date="2022-11" db="UniProtKB">
        <authorList>
            <consortium name="WormBaseParasite"/>
        </authorList>
    </citation>
    <scope>IDENTIFICATION</scope>
</reference>
<dbReference type="FunFam" id="1.10.150.50:FF:000008">
    <property type="entry name" value="Neurabin-1 isoform 1-like protein"/>
    <property type="match status" value="1"/>
</dbReference>
<keyword evidence="7" id="KW-0770">Synapse</keyword>
<feature type="region of interest" description="Disordered" evidence="17">
    <location>
        <begin position="23"/>
        <end position="111"/>
    </location>
</feature>
<keyword evidence="8 16" id="KW-0175">Coiled coil</keyword>
<dbReference type="GO" id="GO:0019722">
    <property type="term" value="P:calcium-mediated signaling"/>
    <property type="evidence" value="ECO:0007669"/>
    <property type="project" value="TreeGrafter"/>
</dbReference>
<accession>A0A914XT62</accession>
<keyword evidence="6" id="KW-0524">Neurogenesis</keyword>
<feature type="compositionally biased region" description="Polar residues" evidence="17">
    <location>
        <begin position="149"/>
        <end position="167"/>
    </location>
</feature>
<dbReference type="GO" id="GO:0015629">
    <property type="term" value="C:actin cytoskeleton"/>
    <property type="evidence" value="ECO:0007669"/>
    <property type="project" value="TreeGrafter"/>
</dbReference>
<dbReference type="Gene3D" id="2.30.42.10">
    <property type="match status" value="1"/>
</dbReference>
<evidence type="ECO:0000256" key="17">
    <source>
        <dbReference type="SAM" id="MobiDB-lite"/>
    </source>
</evidence>
<dbReference type="InterPro" id="IPR036034">
    <property type="entry name" value="PDZ_sf"/>
</dbReference>
<dbReference type="CDD" id="cd06790">
    <property type="entry name" value="PDZ_neurabin-like"/>
    <property type="match status" value="1"/>
</dbReference>
<dbReference type="GO" id="GO:0030425">
    <property type="term" value="C:dendrite"/>
    <property type="evidence" value="ECO:0007669"/>
    <property type="project" value="TreeGrafter"/>
</dbReference>
<dbReference type="FunFam" id="2.30.42.10:FF:000010">
    <property type="entry name" value="Neurabin-1 isoform 1"/>
    <property type="match status" value="1"/>
</dbReference>
<evidence type="ECO:0000256" key="5">
    <source>
        <dbReference type="ARBA" id="ARBA00022782"/>
    </source>
</evidence>
<keyword evidence="5" id="KW-0221">Differentiation</keyword>
<sequence>MLSTPELAADDVRQRFSHTKALFEHLERSHDAPPSFYSPRLARQTPPQHRPPPVPPKPSSPVSQVARNFSDLVTDLDRMTSPRETFQRKQQHKISPPPDDGAALKGDGGGECFEPYWRDPFLYKRRFGVDEPNDSQDGLGSPTHDEQNSSESGDSVPSEPRPSNNENTSPRGGTTTPTSSSSGAFALIRRPTPRDSSSFDDLLQHHQQQQQSSASSVEEDGSSFGEVETRRGLSPDREAINRKVSFSTAPIKVFKTHGIHEYDRRNDDIDPVASCAEYELERRLDKMELFDVELEKGPEGLGVSIIGMGVGADSGLEKLGIFVKSITPGGAVHRNGRIRVCDQIVSVDGVSLVGVSQLFAAQTLRNTGNCVIFTIGRETNLHESEVAQLIQQSLDQDGHGKNGGSMLPFAGSELPPPSPATIRIPPSKTDSMDSVKDSAAKAKITALEMELTDSQKKAEKMEEILASTRVHYCQLESKYDQAKQLLKDYQEREKTLLEREENHVEQLREKDAHYSMLIEQLKRRIDELESKMDQMTQKKQNAAEGELSELREQLAACTEAKRNSAHQLNQLLNGLDDRSDTETTKSGGDDQSTLKRPPKEHPDPPPSSDNQQQQLNNPQYPQSTAGATPAQRRPPLRNGSRQSSTTAGQSPRQMSMSAAPPLQGHPSHHHHHPQYAATNPHHNMYQHAFVEEYTDERFLSSSSNCDSPVPRISEPATENEFWREDVESQGLQVLGWGVDEICQLLIQMGLEKYIPEFTVNEITGHKFLDLDGTKLKAMGIQNHSDRSIIKKKIKAIKTRIERERKLLEKESRLRSNSSMH</sequence>
<dbReference type="GO" id="GO:0051015">
    <property type="term" value="F:actin filament binding"/>
    <property type="evidence" value="ECO:0007669"/>
    <property type="project" value="TreeGrafter"/>
</dbReference>
<evidence type="ECO:0000256" key="14">
    <source>
        <dbReference type="ARBA" id="ARBA00077125"/>
    </source>
</evidence>
<evidence type="ECO:0000256" key="13">
    <source>
        <dbReference type="ARBA" id="ARBA00076637"/>
    </source>
</evidence>
<feature type="region of interest" description="Disordered" evidence="17">
    <location>
        <begin position="572"/>
        <end position="678"/>
    </location>
</feature>
<feature type="compositionally biased region" description="Low complexity" evidence="17">
    <location>
        <begin position="168"/>
        <end position="183"/>
    </location>
</feature>
<name>A0A914XT62_9BILA</name>
<evidence type="ECO:0000256" key="11">
    <source>
        <dbReference type="ARBA" id="ARBA00034103"/>
    </source>
</evidence>
<dbReference type="GO" id="GO:0007015">
    <property type="term" value="P:actin filament organization"/>
    <property type="evidence" value="ECO:0007669"/>
    <property type="project" value="TreeGrafter"/>
</dbReference>
<dbReference type="InterPro" id="IPR001660">
    <property type="entry name" value="SAM"/>
</dbReference>
<dbReference type="GO" id="GO:0005737">
    <property type="term" value="C:cytoplasm"/>
    <property type="evidence" value="ECO:0007669"/>
    <property type="project" value="TreeGrafter"/>
</dbReference>
<evidence type="ECO:0000256" key="3">
    <source>
        <dbReference type="ARBA" id="ARBA00022490"/>
    </source>
</evidence>